<organism evidence="2 3">
    <name type="scientific">Desulfonema ishimotonii</name>
    <dbReference type="NCBI Taxonomy" id="45657"/>
    <lineage>
        <taxon>Bacteria</taxon>
        <taxon>Pseudomonadati</taxon>
        <taxon>Thermodesulfobacteriota</taxon>
        <taxon>Desulfobacteria</taxon>
        <taxon>Desulfobacterales</taxon>
        <taxon>Desulfococcaceae</taxon>
        <taxon>Desulfonema</taxon>
    </lineage>
</organism>
<dbReference type="AlphaFoldDB" id="A0A401G238"/>
<keyword evidence="3" id="KW-1185">Reference proteome</keyword>
<feature type="compositionally biased region" description="Basic and acidic residues" evidence="1">
    <location>
        <begin position="146"/>
        <end position="156"/>
    </location>
</feature>
<evidence type="ECO:0008006" key="4">
    <source>
        <dbReference type="Google" id="ProtNLM"/>
    </source>
</evidence>
<feature type="region of interest" description="Disordered" evidence="1">
    <location>
        <begin position="146"/>
        <end position="178"/>
    </location>
</feature>
<accession>A0A401G238</accession>
<name>A0A401G238_9BACT</name>
<gene>
    <name evidence="2" type="ORF">DENIS_4259</name>
</gene>
<comment type="caution">
    <text evidence="2">The sequence shown here is derived from an EMBL/GenBank/DDBJ whole genome shotgun (WGS) entry which is preliminary data.</text>
</comment>
<dbReference type="EMBL" id="BEXT01000001">
    <property type="protein sequence ID" value="GBC63265.1"/>
    <property type="molecule type" value="Genomic_DNA"/>
</dbReference>
<protein>
    <recommendedName>
        <fullName evidence="4">Pilus assembly protein PilP</fullName>
    </recommendedName>
</protein>
<dbReference type="Gene3D" id="2.30.30.830">
    <property type="match status" value="1"/>
</dbReference>
<evidence type="ECO:0000256" key="1">
    <source>
        <dbReference type="SAM" id="MobiDB-lite"/>
    </source>
</evidence>
<feature type="compositionally biased region" description="Pro residues" evidence="1">
    <location>
        <begin position="159"/>
        <end position="175"/>
    </location>
</feature>
<evidence type="ECO:0000313" key="2">
    <source>
        <dbReference type="EMBL" id="GBC63265.1"/>
    </source>
</evidence>
<dbReference type="Proteomes" id="UP000288096">
    <property type="component" value="Unassembled WGS sequence"/>
</dbReference>
<sequence>MNRYIVILRNTVCLLCAFAIFGGCDGSAPDEPPRSKMVRKKLIARTKKADKSMPEQKEAVSADTPPPPTGKGETSAVAKGKAADQESPKAEVVSESGSKKTSPEPQPGESATARSERSGEEKGEADAGDLKEKPYVAYNAEDRIDPFSPLFRDESGKSPVPPGPVNGGGPEPPAPTRRLSPLEKLDLSQLKLVGIIWAKNGNKALVEEATGKGYIINRGTYIGINSGQVVDILKDRVIVEEKDVDGLGKVSKRTRELKFQRSPGDEVL</sequence>
<dbReference type="InterPro" id="IPR007446">
    <property type="entry name" value="PilP"/>
</dbReference>
<dbReference type="PROSITE" id="PS51257">
    <property type="entry name" value="PROKAR_LIPOPROTEIN"/>
    <property type="match status" value="1"/>
</dbReference>
<reference evidence="3" key="2">
    <citation type="submission" date="2019-01" db="EMBL/GenBank/DDBJ databases">
        <title>Genome sequence of Desulfonema ishimotonii strain Tokyo 01.</title>
        <authorList>
            <person name="Fukui M."/>
        </authorList>
    </citation>
    <scope>NUCLEOTIDE SEQUENCE [LARGE SCALE GENOMIC DNA]</scope>
    <source>
        <strain evidence="3">Tokyo 01</strain>
    </source>
</reference>
<feature type="compositionally biased region" description="Basic and acidic residues" evidence="1">
    <location>
        <begin position="47"/>
        <end position="60"/>
    </location>
</feature>
<dbReference type="RefSeq" id="WP_166405226.1">
    <property type="nucleotide sequence ID" value="NZ_BEXT01000001.1"/>
</dbReference>
<evidence type="ECO:0000313" key="3">
    <source>
        <dbReference type="Proteomes" id="UP000288096"/>
    </source>
</evidence>
<feature type="compositionally biased region" description="Basic residues" evidence="1">
    <location>
        <begin position="36"/>
        <end position="46"/>
    </location>
</feature>
<feature type="compositionally biased region" description="Basic and acidic residues" evidence="1">
    <location>
        <begin position="114"/>
        <end position="132"/>
    </location>
</feature>
<reference evidence="3" key="1">
    <citation type="submission" date="2017-11" db="EMBL/GenBank/DDBJ databases">
        <authorList>
            <person name="Watanabe M."/>
            <person name="Kojima H."/>
        </authorList>
    </citation>
    <scope>NUCLEOTIDE SEQUENCE [LARGE SCALE GENOMIC DNA]</scope>
    <source>
        <strain evidence="3">Tokyo 01</strain>
    </source>
</reference>
<proteinExistence type="predicted"/>
<dbReference type="Pfam" id="PF04351">
    <property type="entry name" value="PilP"/>
    <property type="match status" value="1"/>
</dbReference>
<feature type="region of interest" description="Disordered" evidence="1">
    <location>
        <begin position="26"/>
        <end position="132"/>
    </location>
</feature>